<protein>
    <submittedName>
        <fullName evidence="1">Putative conserved secreted protein</fullName>
    </submittedName>
</protein>
<name>A0A6B0UF40_IXORI</name>
<dbReference type="AlphaFoldDB" id="A0A6B0UF40"/>
<proteinExistence type="predicted"/>
<dbReference type="EMBL" id="GIFC01006184">
    <property type="protein sequence ID" value="MXU88267.1"/>
    <property type="molecule type" value="Transcribed_RNA"/>
</dbReference>
<reference evidence="1" key="1">
    <citation type="submission" date="2019-12" db="EMBL/GenBank/DDBJ databases">
        <title>An insight into the sialome of adult female Ixodes ricinus ticks feeding for 6 days.</title>
        <authorList>
            <person name="Perner J."/>
            <person name="Ribeiro J.M.C."/>
        </authorList>
    </citation>
    <scope>NUCLEOTIDE SEQUENCE</scope>
    <source>
        <strain evidence="1">Semi-engorged</strain>
        <tissue evidence="1">Salivary glands</tissue>
    </source>
</reference>
<accession>A0A6B0UF40</accession>
<organism evidence="1">
    <name type="scientific">Ixodes ricinus</name>
    <name type="common">Common tick</name>
    <name type="synonym">Acarus ricinus</name>
    <dbReference type="NCBI Taxonomy" id="34613"/>
    <lineage>
        <taxon>Eukaryota</taxon>
        <taxon>Metazoa</taxon>
        <taxon>Ecdysozoa</taxon>
        <taxon>Arthropoda</taxon>
        <taxon>Chelicerata</taxon>
        <taxon>Arachnida</taxon>
        <taxon>Acari</taxon>
        <taxon>Parasitiformes</taxon>
        <taxon>Ixodida</taxon>
        <taxon>Ixodoidea</taxon>
        <taxon>Ixodidae</taxon>
        <taxon>Ixodinae</taxon>
        <taxon>Ixodes</taxon>
    </lineage>
</organism>
<evidence type="ECO:0000313" key="1">
    <source>
        <dbReference type="EMBL" id="MXU88267.1"/>
    </source>
</evidence>
<sequence length="101" mass="11296">MRKTGGVLLVCVCSPSHWRRCEGCRACLWWGEREVCFVFVLQEGTENLSQAPRMRTHGEDGDILNEFKMLSFSYPTFFVSCLTPSGVSQPGTGQNVCVACR</sequence>